<protein>
    <recommendedName>
        <fullName evidence="3">Dual specificity protein phosphatase-like protein</fullName>
    </recommendedName>
</protein>
<dbReference type="Gene3D" id="3.90.190.10">
    <property type="entry name" value="Protein tyrosine phosphatase superfamily"/>
    <property type="match status" value="1"/>
</dbReference>
<keyword evidence="2" id="KW-1185">Reference proteome</keyword>
<dbReference type="InterPro" id="IPR029021">
    <property type="entry name" value="Prot-tyrosine_phosphatase-like"/>
</dbReference>
<name>A0ABQ4C1U4_9ACTN</name>
<reference evidence="1 2" key="1">
    <citation type="submission" date="2021-01" db="EMBL/GenBank/DDBJ databases">
        <title>Whole genome shotgun sequence of Asanoa iriomotensis NBRC 100142.</title>
        <authorList>
            <person name="Komaki H."/>
            <person name="Tamura T."/>
        </authorList>
    </citation>
    <scope>NUCLEOTIDE SEQUENCE [LARGE SCALE GENOMIC DNA]</scope>
    <source>
        <strain evidence="1 2">NBRC 100142</strain>
    </source>
</reference>
<accession>A0ABQ4C1U4</accession>
<gene>
    <name evidence="1" type="ORF">Air01nite_28470</name>
</gene>
<dbReference type="SUPFAM" id="SSF52799">
    <property type="entry name" value="(Phosphotyrosine protein) phosphatases II"/>
    <property type="match status" value="1"/>
</dbReference>
<evidence type="ECO:0000313" key="1">
    <source>
        <dbReference type="EMBL" id="GIF56752.1"/>
    </source>
</evidence>
<dbReference type="Proteomes" id="UP000624325">
    <property type="component" value="Unassembled WGS sequence"/>
</dbReference>
<sequence>MGYAELLHRHSTRFYKPNPRNSWLSWIGEEHIAVGSLPTGTTLPLLPDAGVTHVINCRSTSQTWLSQDLAAERALFGPARVVHAPMWDFGQPQHPRLWSAAARYVADVLADEPTAGVLIHCHQGRRRSILLTYAVLRLRGHDPDTAADLIAAHRTEGVLVKAYAGSVERWLDDGGVPIGRLRLR</sequence>
<dbReference type="EMBL" id="BONC01000017">
    <property type="protein sequence ID" value="GIF56752.1"/>
    <property type="molecule type" value="Genomic_DNA"/>
</dbReference>
<proteinExistence type="predicted"/>
<organism evidence="1 2">
    <name type="scientific">Asanoa iriomotensis</name>
    <dbReference type="NCBI Taxonomy" id="234613"/>
    <lineage>
        <taxon>Bacteria</taxon>
        <taxon>Bacillati</taxon>
        <taxon>Actinomycetota</taxon>
        <taxon>Actinomycetes</taxon>
        <taxon>Micromonosporales</taxon>
        <taxon>Micromonosporaceae</taxon>
        <taxon>Asanoa</taxon>
    </lineage>
</organism>
<evidence type="ECO:0000313" key="2">
    <source>
        <dbReference type="Proteomes" id="UP000624325"/>
    </source>
</evidence>
<comment type="caution">
    <text evidence="1">The sequence shown here is derived from an EMBL/GenBank/DDBJ whole genome shotgun (WGS) entry which is preliminary data.</text>
</comment>
<evidence type="ECO:0008006" key="3">
    <source>
        <dbReference type="Google" id="ProtNLM"/>
    </source>
</evidence>
<dbReference type="RefSeq" id="WP_203702673.1">
    <property type="nucleotide sequence ID" value="NZ_BAAALU010000004.1"/>
</dbReference>